<dbReference type="RefSeq" id="WP_125483257.1">
    <property type="nucleotide sequence ID" value="NZ_FCON02000288.1"/>
</dbReference>
<name>A0A158L206_9BURK</name>
<protein>
    <submittedName>
        <fullName evidence="1">Uncharacterized protein</fullName>
    </submittedName>
</protein>
<evidence type="ECO:0000313" key="2">
    <source>
        <dbReference type="Proteomes" id="UP000054770"/>
    </source>
</evidence>
<reference evidence="1" key="1">
    <citation type="submission" date="2016-01" db="EMBL/GenBank/DDBJ databases">
        <authorList>
            <person name="Peeters C."/>
        </authorList>
    </citation>
    <scope>NUCLEOTIDE SEQUENCE [LARGE SCALE GENOMIC DNA]</scope>
    <source>
        <strain evidence="1">LMG 22940</strain>
    </source>
</reference>
<dbReference type="OrthoDB" id="9855124at2"/>
<accession>A0A158L206</accession>
<organism evidence="1 2">
    <name type="scientific">Caballeronia choica</name>
    <dbReference type="NCBI Taxonomy" id="326476"/>
    <lineage>
        <taxon>Bacteria</taxon>
        <taxon>Pseudomonadati</taxon>
        <taxon>Pseudomonadota</taxon>
        <taxon>Betaproteobacteria</taxon>
        <taxon>Burkholderiales</taxon>
        <taxon>Burkholderiaceae</taxon>
        <taxon>Caballeronia</taxon>
    </lineage>
</organism>
<comment type="caution">
    <text evidence="1">The sequence shown here is derived from an EMBL/GenBank/DDBJ whole genome shotgun (WGS) entry which is preliminary data.</text>
</comment>
<keyword evidence="2" id="KW-1185">Reference proteome</keyword>
<sequence length="207" mass="23417">MIPVASIPALVNALLGVLDRVVALKNARHERIETVFNDAFDPLFKDLENVHGDYLGIFEQVHEIVRGISHLSQDDGRKTLLEAIELLRHRRLEFEPVRVRLTESARQMGSIEQWGGTYRECPEAGAFVEAVMDYFPRARIGDDKSQATALLAYLNGVKQANPDHGERQAPEMTTIILRTLEDAREKWQRVCAAHARLKAKVVKAREP</sequence>
<proteinExistence type="predicted"/>
<dbReference type="Proteomes" id="UP000054770">
    <property type="component" value="Unassembled WGS sequence"/>
</dbReference>
<dbReference type="AlphaFoldDB" id="A0A158L206"/>
<gene>
    <name evidence="1" type="ORF">AWB68_08394</name>
</gene>
<dbReference type="EMBL" id="FCON02000288">
    <property type="protein sequence ID" value="SAL87416.1"/>
    <property type="molecule type" value="Genomic_DNA"/>
</dbReference>
<evidence type="ECO:0000313" key="1">
    <source>
        <dbReference type="EMBL" id="SAL87416.1"/>
    </source>
</evidence>